<accession>A0A9W5F406</accession>
<comment type="caution">
    <text evidence="1">The sequence shown here is derived from an EMBL/GenBank/DDBJ whole genome shotgun (WGS) entry which is preliminary data.</text>
</comment>
<evidence type="ECO:0000313" key="2">
    <source>
        <dbReference type="Proteomes" id="UP000191933"/>
    </source>
</evidence>
<reference evidence="1 2" key="1">
    <citation type="submission" date="2016-01" db="EMBL/GenBank/DDBJ databases">
        <authorList>
            <person name="Regsiter A."/>
            <person name="william w."/>
        </authorList>
    </citation>
    <scope>NUCLEOTIDE SEQUENCE [LARGE SCALE GENOMIC DNA]</scope>
    <source>
        <strain evidence="1 2">CFBP 5494</strain>
    </source>
</reference>
<keyword evidence="2" id="KW-1185">Reference proteome</keyword>
<gene>
    <name evidence="1" type="ORF">AGR2A_Lc20015</name>
</gene>
<name>A0A9W5F406_9HYPH</name>
<dbReference type="AlphaFoldDB" id="A0A9W5F406"/>
<organism evidence="1 2">
    <name type="scientific">Agrobacterium genomosp. 2 str. CFBP 5494</name>
    <dbReference type="NCBI Taxonomy" id="1183436"/>
    <lineage>
        <taxon>Bacteria</taxon>
        <taxon>Pseudomonadati</taxon>
        <taxon>Pseudomonadota</taxon>
        <taxon>Alphaproteobacteria</taxon>
        <taxon>Hyphomicrobiales</taxon>
        <taxon>Rhizobiaceae</taxon>
        <taxon>Rhizobium/Agrobacterium group</taxon>
        <taxon>Agrobacterium</taxon>
        <taxon>Agrobacterium tumefaciens complex</taxon>
    </lineage>
</organism>
<sequence length="155" mass="16525">MPPVRRAATLSTGRFDKADFGFAVEDDMQVADHAGCLQQSVSHFLIAAPSTFYRECNGVEVNETVTAGDGWNTDCFAHVANCCERAFEHTALLIAVEMVEQVGITDELGNETVGLGHGMRLPGRRAGVNRSPAALPWTAALGLYCDASPKGRNAG</sequence>
<dbReference type="Proteomes" id="UP000191933">
    <property type="component" value="Unassembled WGS sequence"/>
</dbReference>
<proteinExistence type="predicted"/>
<evidence type="ECO:0000313" key="1">
    <source>
        <dbReference type="EMBL" id="CUW96839.1"/>
    </source>
</evidence>
<protein>
    <submittedName>
        <fullName evidence="1">Uncharacterized protein</fullName>
    </submittedName>
</protein>
<dbReference type="EMBL" id="FBVY01000031">
    <property type="protein sequence ID" value="CUW96839.1"/>
    <property type="molecule type" value="Genomic_DNA"/>
</dbReference>